<comment type="caution">
    <text evidence="8">The sequence shown here is derived from an EMBL/GenBank/DDBJ whole genome shotgun (WGS) entry which is preliminary data.</text>
</comment>
<evidence type="ECO:0000256" key="1">
    <source>
        <dbReference type="ARBA" id="ARBA00010875"/>
    </source>
</evidence>
<evidence type="ECO:0000256" key="5">
    <source>
        <dbReference type="ARBA" id="ARBA00022801"/>
    </source>
</evidence>
<dbReference type="PANTHER" id="PTHR46986">
    <property type="entry name" value="ENDORIBONUCLEASE YBEY, CHLOROPLASTIC"/>
    <property type="match status" value="1"/>
</dbReference>
<comment type="function">
    <text evidence="7">Single strand-specific metallo-endoribonuclease involved in late-stage 70S ribosome quality control and in maturation of the 3' terminus of the 16S rRNA.</text>
</comment>
<comment type="cofactor">
    <cofactor evidence="7">
        <name>Zn(2+)</name>
        <dbReference type="ChEBI" id="CHEBI:29105"/>
    </cofactor>
    <text evidence="7">Binds 1 zinc ion.</text>
</comment>
<keyword evidence="7" id="KW-0963">Cytoplasm</keyword>
<evidence type="ECO:0000256" key="2">
    <source>
        <dbReference type="ARBA" id="ARBA00022722"/>
    </source>
</evidence>
<keyword evidence="7" id="KW-0690">Ribosome biogenesis</keyword>
<sequence length="127" mass="14868">MRTRSVEVRNTTRTKFPRIPFESIARKILGSHYELSLVICGDARARSLNRKYRKKGYATNVLSFPLTKNDGEIFLNMRAAEREAKKYNVSLRTRLMFLFIHACLHLKGVRHGPKMELLEQKTLKQFI</sequence>
<dbReference type="PANTHER" id="PTHR46986:SF1">
    <property type="entry name" value="ENDORIBONUCLEASE YBEY, CHLOROPLASTIC"/>
    <property type="match status" value="1"/>
</dbReference>
<keyword evidence="4 7" id="KW-0255">Endonuclease</keyword>
<dbReference type="NCBIfam" id="TIGR00043">
    <property type="entry name" value="rRNA maturation RNase YbeY"/>
    <property type="match status" value="1"/>
</dbReference>
<organism evidence="8 9">
    <name type="scientific">Candidatus Kaiserbacteria bacterium RIFCSPLOWO2_01_FULL_54_24</name>
    <dbReference type="NCBI Taxonomy" id="1798515"/>
    <lineage>
        <taxon>Bacteria</taxon>
        <taxon>Candidatus Kaiseribacteriota</taxon>
    </lineage>
</organism>
<dbReference type="STRING" id="1798515.A3B35_00645"/>
<dbReference type="GO" id="GO:0006364">
    <property type="term" value="P:rRNA processing"/>
    <property type="evidence" value="ECO:0007669"/>
    <property type="project" value="UniProtKB-UniRule"/>
</dbReference>
<dbReference type="Gene3D" id="3.40.390.30">
    <property type="entry name" value="Metalloproteases ('zincins'), catalytic domain"/>
    <property type="match status" value="1"/>
</dbReference>
<dbReference type="GO" id="GO:0005737">
    <property type="term" value="C:cytoplasm"/>
    <property type="evidence" value="ECO:0007669"/>
    <property type="project" value="UniProtKB-SubCell"/>
</dbReference>
<dbReference type="EMBL" id="MFMC01000003">
    <property type="protein sequence ID" value="OGG77881.1"/>
    <property type="molecule type" value="Genomic_DNA"/>
</dbReference>
<evidence type="ECO:0000256" key="3">
    <source>
        <dbReference type="ARBA" id="ARBA00022723"/>
    </source>
</evidence>
<dbReference type="GO" id="GO:0004222">
    <property type="term" value="F:metalloendopeptidase activity"/>
    <property type="evidence" value="ECO:0007669"/>
    <property type="project" value="InterPro"/>
</dbReference>
<comment type="subcellular location">
    <subcellularLocation>
        <location evidence="7">Cytoplasm</location>
    </subcellularLocation>
</comment>
<dbReference type="Proteomes" id="UP000177215">
    <property type="component" value="Unassembled WGS sequence"/>
</dbReference>
<dbReference type="AlphaFoldDB" id="A0A1F6EW77"/>
<dbReference type="InterPro" id="IPR002036">
    <property type="entry name" value="YbeY"/>
</dbReference>
<evidence type="ECO:0000313" key="8">
    <source>
        <dbReference type="EMBL" id="OGG77881.1"/>
    </source>
</evidence>
<feature type="binding site" evidence="7">
    <location>
        <position position="105"/>
    </location>
    <ligand>
        <name>Zn(2+)</name>
        <dbReference type="ChEBI" id="CHEBI:29105"/>
        <note>catalytic</note>
    </ligand>
</feature>
<keyword evidence="2 7" id="KW-0540">Nuclease</keyword>
<dbReference type="Pfam" id="PF02130">
    <property type="entry name" value="YbeY"/>
    <property type="match status" value="1"/>
</dbReference>
<name>A0A1F6EW77_9BACT</name>
<feature type="binding site" evidence="7">
    <location>
        <position position="111"/>
    </location>
    <ligand>
        <name>Zn(2+)</name>
        <dbReference type="ChEBI" id="CHEBI:29105"/>
        <note>catalytic</note>
    </ligand>
</feature>
<keyword evidence="3 7" id="KW-0479">Metal-binding</keyword>
<evidence type="ECO:0000313" key="9">
    <source>
        <dbReference type="Proteomes" id="UP000177215"/>
    </source>
</evidence>
<dbReference type="GO" id="GO:0008270">
    <property type="term" value="F:zinc ion binding"/>
    <property type="evidence" value="ECO:0007669"/>
    <property type="project" value="UniProtKB-UniRule"/>
</dbReference>
<gene>
    <name evidence="7" type="primary">ybeY</name>
    <name evidence="8" type="ORF">A3B35_00645</name>
</gene>
<dbReference type="InterPro" id="IPR023091">
    <property type="entry name" value="MetalPrtase_cat_dom_sf_prd"/>
</dbReference>
<keyword evidence="5 7" id="KW-0378">Hydrolase</keyword>
<keyword evidence="7" id="KW-0698">rRNA processing</keyword>
<dbReference type="GO" id="GO:0004521">
    <property type="term" value="F:RNA endonuclease activity"/>
    <property type="evidence" value="ECO:0007669"/>
    <property type="project" value="UniProtKB-UniRule"/>
</dbReference>
<dbReference type="SUPFAM" id="SSF55486">
    <property type="entry name" value="Metalloproteases ('zincins'), catalytic domain"/>
    <property type="match status" value="1"/>
</dbReference>
<evidence type="ECO:0000256" key="7">
    <source>
        <dbReference type="HAMAP-Rule" id="MF_00009"/>
    </source>
</evidence>
<accession>A0A1F6EW77</accession>
<comment type="similarity">
    <text evidence="1 7">Belongs to the endoribonuclease YbeY family.</text>
</comment>
<keyword evidence="6 7" id="KW-0862">Zinc</keyword>
<dbReference type="HAMAP" id="MF_00009">
    <property type="entry name" value="Endoribonucl_YbeY"/>
    <property type="match status" value="1"/>
</dbReference>
<evidence type="ECO:0000256" key="4">
    <source>
        <dbReference type="ARBA" id="ARBA00022759"/>
    </source>
</evidence>
<reference evidence="8 9" key="1">
    <citation type="journal article" date="2016" name="Nat. Commun.">
        <title>Thousands of microbial genomes shed light on interconnected biogeochemical processes in an aquifer system.</title>
        <authorList>
            <person name="Anantharaman K."/>
            <person name="Brown C.T."/>
            <person name="Hug L.A."/>
            <person name="Sharon I."/>
            <person name="Castelle C.J."/>
            <person name="Probst A.J."/>
            <person name="Thomas B.C."/>
            <person name="Singh A."/>
            <person name="Wilkins M.J."/>
            <person name="Karaoz U."/>
            <person name="Brodie E.L."/>
            <person name="Williams K.H."/>
            <person name="Hubbard S.S."/>
            <person name="Banfield J.F."/>
        </authorList>
    </citation>
    <scope>NUCLEOTIDE SEQUENCE [LARGE SCALE GENOMIC DNA]</scope>
</reference>
<protein>
    <recommendedName>
        <fullName evidence="7">Endoribonuclease YbeY</fullName>
        <ecNumber evidence="7">3.1.-.-</ecNumber>
    </recommendedName>
</protein>
<evidence type="ECO:0000256" key="6">
    <source>
        <dbReference type="ARBA" id="ARBA00022833"/>
    </source>
</evidence>
<proteinExistence type="inferred from homology"/>
<dbReference type="EC" id="3.1.-.-" evidence="7"/>
<feature type="binding site" evidence="7">
    <location>
        <position position="101"/>
    </location>
    <ligand>
        <name>Zn(2+)</name>
        <dbReference type="ChEBI" id="CHEBI:29105"/>
        <note>catalytic</note>
    </ligand>
</feature>